<dbReference type="InterPro" id="IPR038475">
    <property type="entry name" value="RecG_C_sf"/>
</dbReference>
<dbReference type="EMBL" id="JACOSL010000039">
    <property type="protein sequence ID" value="MBI1756794.1"/>
    <property type="molecule type" value="Genomic_DNA"/>
</dbReference>
<evidence type="ECO:0000313" key="3">
    <source>
        <dbReference type="Proteomes" id="UP000727962"/>
    </source>
</evidence>
<dbReference type="PANTHER" id="PTHR30595:SF6">
    <property type="entry name" value="SCHLAFEN ALBA-2 DOMAIN-CONTAINING PROTEIN"/>
    <property type="match status" value="1"/>
</dbReference>
<dbReference type="Gene3D" id="3.30.565.60">
    <property type="match status" value="1"/>
</dbReference>
<organism evidence="2 3">
    <name type="scientific">Fimbriimonas ginsengisoli</name>
    <dbReference type="NCBI Taxonomy" id="1005039"/>
    <lineage>
        <taxon>Bacteria</taxon>
        <taxon>Bacillati</taxon>
        <taxon>Armatimonadota</taxon>
        <taxon>Fimbriimonadia</taxon>
        <taxon>Fimbriimonadales</taxon>
        <taxon>Fimbriimonadaceae</taxon>
        <taxon>Fimbriimonas</taxon>
    </lineage>
</organism>
<name>A0A931PTW8_FIMGI</name>
<dbReference type="Pfam" id="PF04326">
    <property type="entry name" value="SLFN_AlbA_2"/>
    <property type="match status" value="1"/>
</dbReference>
<accession>A0A931PTW8</accession>
<protein>
    <submittedName>
        <fullName evidence="2">DNA binding domain-containing protein</fullName>
    </submittedName>
</protein>
<dbReference type="Gene3D" id="3.30.950.30">
    <property type="entry name" value="Schlafen, AAA domain"/>
    <property type="match status" value="1"/>
</dbReference>
<dbReference type="SUPFAM" id="SSF46785">
    <property type="entry name" value="Winged helix' DNA-binding domain"/>
    <property type="match status" value="1"/>
</dbReference>
<evidence type="ECO:0000313" key="2">
    <source>
        <dbReference type="EMBL" id="MBI1756794.1"/>
    </source>
</evidence>
<dbReference type="AlphaFoldDB" id="A0A931PTW8"/>
<dbReference type="Proteomes" id="UP000727962">
    <property type="component" value="Unassembled WGS sequence"/>
</dbReference>
<reference evidence="2" key="1">
    <citation type="submission" date="2020-07" db="EMBL/GenBank/DDBJ databases">
        <title>Huge and variable diversity of episymbiotic CPR bacteria and DPANN archaea in groundwater ecosystems.</title>
        <authorList>
            <person name="He C.Y."/>
            <person name="Keren R."/>
            <person name="Whittaker M."/>
            <person name="Farag I.F."/>
            <person name="Doudna J."/>
            <person name="Cate J.H.D."/>
            <person name="Banfield J.F."/>
        </authorList>
    </citation>
    <scope>NUCLEOTIDE SEQUENCE</scope>
    <source>
        <strain evidence="2">NC_groundwater_17_Pr7_B-0.1um_64_12</strain>
    </source>
</reference>
<dbReference type="InterPro" id="IPR007421">
    <property type="entry name" value="Schlafen_AlbA_2_dom"/>
</dbReference>
<dbReference type="Pfam" id="PF13749">
    <property type="entry name" value="HATPase_c_4"/>
    <property type="match status" value="1"/>
</dbReference>
<gene>
    <name evidence="2" type="ORF">HYR64_06775</name>
</gene>
<dbReference type="PANTHER" id="PTHR30595">
    <property type="entry name" value="GLPR-RELATED TRANSCRIPTIONAL REPRESSOR"/>
    <property type="match status" value="1"/>
</dbReference>
<evidence type="ECO:0000259" key="1">
    <source>
        <dbReference type="Pfam" id="PF04326"/>
    </source>
</evidence>
<comment type="caution">
    <text evidence="2">The sequence shown here is derived from an EMBL/GenBank/DDBJ whole genome shotgun (WGS) entry which is preliminary data.</text>
</comment>
<proteinExistence type="predicted"/>
<feature type="domain" description="Schlafen AlbA-2" evidence="1">
    <location>
        <begin position="11"/>
        <end position="122"/>
    </location>
</feature>
<sequence>MPIEWSSDEGEWQRLEWKRSLSERDAIGESLSALANTSGGEVKIGIDNAGREPGIAIGHDTIESLTNDLYQHLDPVPILSITWRPVGEGRYVVTVSVQESPLKPVRFGTVSFRRVGRSNRRLSMEEEYQLYSTTRGRSWDSVSSGQPVSEISREKLLSYGQRVGARSPERAAAMRESMSWLNTVGFSDGDTLTFAGVLCLTNNPNEVLPSAEVHCAVFESDDPVHFADRRVISGTVFEQIEAALDFVRQHVSSEIRVPAGRAVREERASLSLVAAREALANAVCHRDYGSTSHIQVRIHPSRLEIWNPGTLLPPLQISDLFKDHESKPRNPRLAQALFQAGYVEQFGTGTLRMVEDCVRLGLPQPLFEESDGRFRVSLVKRALHERFFVEELNARQRELVRLMSSDKRTITVDSYQSLFGISRLTAWHDLKNLLERGIVGRTRMGHRYVYVLTVR</sequence>
<dbReference type="InterPro" id="IPR038461">
    <property type="entry name" value="Schlafen_AlbA_2_dom_sf"/>
</dbReference>
<dbReference type="InterPro" id="IPR036390">
    <property type="entry name" value="WH_DNA-bd_sf"/>
</dbReference>